<keyword evidence="2" id="KW-1185">Reference proteome</keyword>
<dbReference type="HOGENOM" id="CLU_2758754_0_0_1"/>
<dbReference type="Proteomes" id="UP000054018">
    <property type="component" value="Unassembled WGS sequence"/>
</dbReference>
<protein>
    <submittedName>
        <fullName evidence="1">Uncharacterized protein</fullName>
    </submittedName>
</protein>
<gene>
    <name evidence="1" type="ORF">PISMIDRAFT_260129</name>
</gene>
<name>A0A0C9ZWF5_9AGAM</name>
<dbReference type="AlphaFoldDB" id="A0A0C9ZWF5"/>
<proteinExistence type="predicted"/>
<sequence>MVCPAKGWTINLGAAGILHQCCGETTTCECTLPSECSRFRSPLLPALDALCPGARRRASEIYSFFKRWLG</sequence>
<organism evidence="1 2">
    <name type="scientific">Pisolithus microcarpus 441</name>
    <dbReference type="NCBI Taxonomy" id="765257"/>
    <lineage>
        <taxon>Eukaryota</taxon>
        <taxon>Fungi</taxon>
        <taxon>Dikarya</taxon>
        <taxon>Basidiomycota</taxon>
        <taxon>Agaricomycotina</taxon>
        <taxon>Agaricomycetes</taxon>
        <taxon>Agaricomycetidae</taxon>
        <taxon>Boletales</taxon>
        <taxon>Sclerodermatineae</taxon>
        <taxon>Pisolithaceae</taxon>
        <taxon>Pisolithus</taxon>
    </lineage>
</organism>
<dbReference type="EMBL" id="KN833701">
    <property type="protein sequence ID" value="KIK26512.1"/>
    <property type="molecule type" value="Genomic_DNA"/>
</dbReference>
<reference evidence="1 2" key="1">
    <citation type="submission" date="2014-04" db="EMBL/GenBank/DDBJ databases">
        <authorList>
            <consortium name="DOE Joint Genome Institute"/>
            <person name="Kuo A."/>
            <person name="Kohler A."/>
            <person name="Costa M.D."/>
            <person name="Nagy L.G."/>
            <person name="Floudas D."/>
            <person name="Copeland A."/>
            <person name="Barry K.W."/>
            <person name="Cichocki N."/>
            <person name="Veneault-Fourrey C."/>
            <person name="LaButti K."/>
            <person name="Lindquist E.A."/>
            <person name="Lipzen A."/>
            <person name="Lundell T."/>
            <person name="Morin E."/>
            <person name="Murat C."/>
            <person name="Sun H."/>
            <person name="Tunlid A."/>
            <person name="Henrissat B."/>
            <person name="Grigoriev I.V."/>
            <person name="Hibbett D.S."/>
            <person name="Martin F."/>
            <person name="Nordberg H.P."/>
            <person name="Cantor M.N."/>
            <person name="Hua S.X."/>
        </authorList>
    </citation>
    <scope>NUCLEOTIDE SEQUENCE [LARGE SCALE GENOMIC DNA]</scope>
    <source>
        <strain evidence="1 2">441</strain>
    </source>
</reference>
<evidence type="ECO:0000313" key="1">
    <source>
        <dbReference type="EMBL" id="KIK26512.1"/>
    </source>
</evidence>
<accession>A0A0C9ZWF5</accession>
<evidence type="ECO:0000313" key="2">
    <source>
        <dbReference type="Proteomes" id="UP000054018"/>
    </source>
</evidence>
<reference evidence="2" key="2">
    <citation type="submission" date="2015-01" db="EMBL/GenBank/DDBJ databases">
        <title>Evolutionary Origins and Diversification of the Mycorrhizal Mutualists.</title>
        <authorList>
            <consortium name="DOE Joint Genome Institute"/>
            <consortium name="Mycorrhizal Genomics Consortium"/>
            <person name="Kohler A."/>
            <person name="Kuo A."/>
            <person name="Nagy L.G."/>
            <person name="Floudas D."/>
            <person name="Copeland A."/>
            <person name="Barry K.W."/>
            <person name="Cichocki N."/>
            <person name="Veneault-Fourrey C."/>
            <person name="LaButti K."/>
            <person name="Lindquist E.A."/>
            <person name="Lipzen A."/>
            <person name="Lundell T."/>
            <person name="Morin E."/>
            <person name="Murat C."/>
            <person name="Riley R."/>
            <person name="Ohm R."/>
            <person name="Sun H."/>
            <person name="Tunlid A."/>
            <person name="Henrissat B."/>
            <person name="Grigoriev I.V."/>
            <person name="Hibbett D.S."/>
            <person name="Martin F."/>
        </authorList>
    </citation>
    <scope>NUCLEOTIDE SEQUENCE [LARGE SCALE GENOMIC DNA]</scope>
    <source>
        <strain evidence="2">441</strain>
    </source>
</reference>